<organism evidence="3 4">
    <name type="scientific">Sporomusa ovata</name>
    <dbReference type="NCBI Taxonomy" id="2378"/>
    <lineage>
        <taxon>Bacteria</taxon>
        <taxon>Bacillati</taxon>
        <taxon>Bacillota</taxon>
        <taxon>Negativicutes</taxon>
        <taxon>Selenomonadales</taxon>
        <taxon>Sporomusaceae</taxon>
        <taxon>Sporomusa</taxon>
    </lineage>
</organism>
<proteinExistence type="predicted"/>
<sequence length="264" mass="30385">MLREVGRKNTTSSYMWVYSSGQYSQYPIRLFEYQPGRSGSYPQKFLKGFQGFLHSDAYSGYNKVPGVTRCFCWAHQRRYFVDALPKDIKDPAATIASQGIEYCNKLFEIERKLKDLCDEERKTERLKHEKPVLDAFWAWIESVRGSILPKSKLADAVKYALNHKEGLMNYLQDGNCSISNNLIENSIRPFTVGRRNWLFSGSPKGATASAVVYSIVETAKVNGLNPYKYLKFIFSELPGVQFGQHPEFLEDYLPWNPEVQKLCK</sequence>
<feature type="domain" description="Transposase IS66 central" evidence="1">
    <location>
        <begin position="5"/>
        <end position="207"/>
    </location>
</feature>
<feature type="domain" description="Transposase IS66 C-terminal" evidence="2">
    <location>
        <begin position="214"/>
        <end position="255"/>
    </location>
</feature>
<dbReference type="InterPro" id="IPR052344">
    <property type="entry name" value="Transposase-related"/>
</dbReference>
<gene>
    <name evidence="3" type="ORF">SpAn4DRAFT_4089</name>
</gene>
<evidence type="ECO:0000259" key="2">
    <source>
        <dbReference type="Pfam" id="PF13817"/>
    </source>
</evidence>
<name>A0A0U1L4V0_9FIRM</name>
<evidence type="ECO:0000259" key="1">
    <source>
        <dbReference type="Pfam" id="PF03050"/>
    </source>
</evidence>
<dbReference type="EMBL" id="CTRP01000015">
    <property type="protein sequence ID" value="CQR74732.1"/>
    <property type="molecule type" value="Genomic_DNA"/>
</dbReference>
<dbReference type="PANTHER" id="PTHR33678:SF1">
    <property type="entry name" value="BLL1576 PROTEIN"/>
    <property type="match status" value="1"/>
</dbReference>
<protein>
    <submittedName>
        <fullName evidence="3">Mobile element protein</fullName>
    </submittedName>
</protein>
<dbReference type="AlphaFoldDB" id="A0A0U1L4V0"/>
<accession>A0A0U1L4V0</accession>
<dbReference type="NCBIfam" id="NF033517">
    <property type="entry name" value="transpos_IS66"/>
    <property type="match status" value="1"/>
</dbReference>
<dbReference type="Pfam" id="PF13817">
    <property type="entry name" value="DDE_Tnp_IS66_C"/>
    <property type="match status" value="1"/>
</dbReference>
<dbReference type="Proteomes" id="UP000049855">
    <property type="component" value="Unassembled WGS sequence"/>
</dbReference>
<dbReference type="InterPro" id="IPR004291">
    <property type="entry name" value="Transposase_IS66_central"/>
</dbReference>
<evidence type="ECO:0000313" key="4">
    <source>
        <dbReference type="Proteomes" id="UP000049855"/>
    </source>
</evidence>
<evidence type="ECO:0000313" key="3">
    <source>
        <dbReference type="EMBL" id="CQR74732.1"/>
    </source>
</evidence>
<reference evidence="4" key="1">
    <citation type="submission" date="2015-03" db="EMBL/GenBank/DDBJ databases">
        <authorList>
            <person name="Nijsse Bart"/>
        </authorList>
    </citation>
    <scope>NUCLEOTIDE SEQUENCE [LARGE SCALE GENOMIC DNA]</scope>
</reference>
<dbReference type="InterPro" id="IPR039552">
    <property type="entry name" value="IS66_C"/>
</dbReference>
<keyword evidence="4" id="KW-1185">Reference proteome</keyword>
<dbReference type="Pfam" id="PF03050">
    <property type="entry name" value="DDE_Tnp_IS66"/>
    <property type="match status" value="1"/>
</dbReference>
<dbReference type="PANTHER" id="PTHR33678">
    <property type="entry name" value="BLL1576 PROTEIN"/>
    <property type="match status" value="1"/>
</dbReference>